<feature type="domain" description="EamA" evidence="8">
    <location>
        <begin position="38"/>
        <end position="183"/>
    </location>
</feature>
<evidence type="ECO:0000259" key="8">
    <source>
        <dbReference type="Pfam" id="PF00892"/>
    </source>
</evidence>
<evidence type="ECO:0000256" key="2">
    <source>
        <dbReference type="ARBA" id="ARBA00007362"/>
    </source>
</evidence>
<dbReference type="Pfam" id="PF00892">
    <property type="entry name" value="EamA"/>
    <property type="match status" value="2"/>
</dbReference>
<evidence type="ECO:0000256" key="4">
    <source>
        <dbReference type="ARBA" id="ARBA00022989"/>
    </source>
</evidence>
<feature type="transmembrane region" description="Helical" evidence="7">
    <location>
        <begin position="113"/>
        <end position="132"/>
    </location>
</feature>
<feature type="transmembrane region" description="Helical" evidence="7">
    <location>
        <begin position="259"/>
        <end position="280"/>
    </location>
</feature>
<feature type="transmembrane region" description="Helical" evidence="7">
    <location>
        <begin position="138"/>
        <end position="157"/>
    </location>
</feature>
<comment type="similarity">
    <text evidence="2">Belongs to the EamA transporter family.</text>
</comment>
<keyword evidence="10" id="KW-1185">Reference proteome</keyword>
<feature type="transmembrane region" description="Helical" evidence="7">
    <location>
        <begin position="317"/>
        <end position="335"/>
    </location>
</feature>
<reference evidence="9 10" key="1">
    <citation type="journal article" date="2019" name="Int. J. Syst. Evol. Microbiol.">
        <title>The Global Catalogue of Microorganisms (GCM) 10K type strain sequencing project: providing services to taxonomists for standard genome sequencing and annotation.</title>
        <authorList>
            <consortium name="The Broad Institute Genomics Platform"/>
            <consortium name="The Broad Institute Genome Sequencing Center for Infectious Disease"/>
            <person name="Wu L."/>
            <person name="Ma J."/>
        </authorList>
    </citation>
    <scope>NUCLEOTIDE SEQUENCE [LARGE SCALE GENOMIC DNA]</scope>
    <source>
        <strain evidence="9 10">JCM 11448</strain>
    </source>
</reference>
<feature type="transmembrane region" description="Helical" evidence="7">
    <location>
        <begin position="36"/>
        <end position="54"/>
    </location>
</feature>
<dbReference type="SUPFAM" id="SSF103481">
    <property type="entry name" value="Multidrug resistance efflux transporter EmrE"/>
    <property type="match status" value="2"/>
</dbReference>
<dbReference type="EMBL" id="BAAAIH010000005">
    <property type="protein sequence ID" value="GAA1257054.1"/>
    <property type="molecule type" value="Genomic_DNA"/>
</dbReference>
<evidence type="ECO:0000256" key="3">
    <source>
        <dbReference type="ARBA" id="ARBA00022692"/>
    </source>
</evidence>
<sequence length="358" mass="35843">MAIRNEWRTGGAPAFKTGGEGGGQGRGMPEDKGWKSPYLLLTVTMLLWGSAFASSKSVVAQLPHTVAALLRFGGGAVALLAAVAVFGKSAATPGSTTTAAATPASARGGGRRAALAGVLGVFAYNGFFFWGLSLAPSLDAGIVIPVLSPVLTSAFLLVTGGESASGGRLAGLALGLAGAVVFFFGAGGSAHGGTTRLTGDMLYLLSAVCWAAYTLIGPRVLAGIDPLRATTYATCAGAVLLGALAAPDLGEVHWDGLPAGLWLNVVFLAIGPAAVANLLYYRGVGAVGPASASLMMFMVPVVNTVCSMVFLGESFGGLQALGALVLLSGAVLAVTRGRVPARPRARTAPTAGKKPSEL</sequence>
<accession>A0ABN1WRT4</accession>
<dbReference type="PANTHER" id="PTHR32322:SF2">
    <property type="entry name" value="EAMA DOMAIN-CONTAINING PROTEIN"/>
    <property type="match status" value="1"/>
</dbReference>
<dbReference type="InterPro" id="IPR000620">
    <property type="entry name" value="EamA_dom"/>
</dbReference>
<gene>
    <name evidence="9" type="ORF">GCM10009579_13770</name>
</gene>
<comment type="subcellular location">
    <subcellularLocation>
        <location evidence="1">Membrane</location>
        <topology evidence="1">Multi-pass membrane protein</topology>
    </subcellularLocation>
</comment>
<feature type="transmembrane region" description="Helical" evidence="7">
    <location>
        <begin position="229"/>
        <end position="247"/>
    </location>
</feature>
<evidence type="ECO:0000313" key="10">
    <source>
        <dbReference type="Proteomes" id="UP001500282"/>
    </source>
</evidence>
<evidence type="ECO:0000313" key="9">
    <source>
        <dbReference type="EMBL" id="GAA1257054.1"/>
    </source>
</evidence>
<keyword evidence="4 7" id="KW-1133">Transmembrane helix</keyword>
<comment type="caution">
    <text evidence="9">The sequence shown here is derived from an EMBL/GenBank/DDBJ whole genome shotgun (WGS) entry which is preliminary data.</text>
</comment>
<evidence type="ECO:0000256" key="1">
    <source>
        <dbReference type="ARBA" id="ARBA00004141"/>
    </source>
</evidence>
<protein>
    <submittedName>
        <fullName evidence="9">DMT family transporter</fullName>
    </submittedName>
</protein>
<feature type="transmembrane region" description="Helical" evidence="7">
    <location>
        <begin position="292"/>
        <end position="311"/>
    </location>
</feature>
<dbReference type="PANTHER" id="PTHR32322">
    <property type="entry name" value="INNER MEMBRANE TRANSPORTER"/>
    <property type="match status" value="1"/>
</dbReference>
<keyword evidence="3 7" id="KW-0812">Transmembrane</keyword>
<feature type="domain" description="EamA" evidence="8">
    <location>
        <begin position="198"/>
        <end position="334"/>
    </location>
</feature>
<dbReference type="InterPro" id="IPR050638">
    <property type="entry name" value="AA-Vitamin_Transporters"/>
</dbReference>
<feature type="transmembrane region" description="Helical" evidence="7">
    <location>
        <begin position="169"/>
        <end position="190"/>
    </location>
</feature>
<evidence type="ECO:0000256" key="5">
    <source>
        <dbReference type="ARBA" id="ARBA00023136"/>
    </source>
</evidence>
<keyword evidence="5 7" id="KW-0472">Membrane</keyword>
<organism evidence="9 10">
    <name type="scientific">Streptomyces javensis</name>
    <dbReference type="NCBI Taxonomy" id="114698"/>
    <lineage>
        <taxon>Bacteria</taxon>
        <taxon>Bacillati</taxon>
        <taxon>Actinomycetota</taxon>
        <taxon>Actinomycetes</taxon>
        <taxon>Kitasatosporales</taxon>
        <taxon>Streptomycetaceae</taxon>
        <taxon>Streptomyces</taxon>
        <taxon>Streptomyces violaceusniger group</taxon>
    </lineage>
</organism>
<dbReference type="InterPro" id="IPR037185">
    <property type="entry name" value="EmrE-like"/>
</dbReference>
<proteinExistence type="inferred from homology"/>
<evidence type="ECO:0000256" key="6">
    <source>
        <dbReference type="SAM" id="MobiDB-lite"/>
    </source>
</evidence>
<evidence type="ECO:0000256" key="7">
    <source>
        <dbReference type="SAM" id="Phobius"/>
    </source>
</evidence>
<feature type="region of interest" description="Disordered" evidence="6">
    <location>
        <begin position="1"/>
        <end position="30"/>
    </location>
</feature>
<name>A0ABN1WRT4_9ACTN</name>
<dbReference type="Proteomes" id="UP001500282">
    <property type="component" value="Unassembled WGS sequence"/>
</dbReference>
<feature type="transmembrane region" description="Helical" evidence="7">
    <location>
        <begin position="202"/>
        <end position="222"/>
    </location>
</feature>
<feature type="transmembrane region" description="Helical" evidence="7">
    <location>
        <begin position="66"/>
        <end position="86"/>
    </location>
</feature>